<dbReference type="PROSITE" id="PS50977">
    <property type="entry name" value="HTH_TETR_2"/>
    <property type="match status" value="1"/>
</dbReference>
<protein>
    <submittedName>
        <fullName evidence="6">TetR/AcrR family transcriptional regulator</fullName>
    </submittedName>
</protein>
<evidence type="ECO:0000256" key="2">
    <source>
        <dbReference type="ARBA" id="ARBA00023125"/>
    </source>
</evidence>
<evidence type="ECO:0000259" key="5">
    <source>
        <dbReference type="PROSITE" id="PS50977"/>
    </source>
</evidence>
<comment type="caution">
    <text evidence="6">The sequence shown here is derived from an EMBL/GenBank/DDBJ whole genome shotgun (WGS) entry which is preliminary data.</text>
</comment>
<dbReference type="PANTHER" id="PTHR30055:SF234">
    <property type="entry name" value="HTH-TYPE TRANSCRIPTIONAL REGULATOR BETI"/>
    <property type="match status" value="1"/>
</dbReference>
<evidence type="ECO:0000256" key="1">
    <source>
        <dbReference type="ARBA" id="ARBA00023015"/>
    </source>
</evidence>
<dbReference type="InterPro" id="IPR009057">
    <property type="entry name" value="Homeodomain-like_sf"/>
</dbReference>
<feature type="domain" description="HTH tetR-type" evidence="5">
    <location>
        <begin position="6"/>
        <end position="66"/>
    </location>
</feature>
<dbReference type="Proteomes" id="UP001147653">
    <property type="component" value="Unassembled WGS sequence"/>
</dbReference>
<dbReference type="GO" id="GO:0000976">
    <property type="term" value="F:transcription cis-regulatory region binding"/>
    <property type="evidence" value="ECO:0007669"/>
    <property type="project" value="TreeGrafter"/>
</dbReference>
<feature type="DNA-binding region" description="H-T-H motif" evidence="4">
    <location>
        <begin position="29"/>
        <end position="48"/>
    </location>
</feature>
<dbReference type="Gene3D" id="1.10.357.10">
    <property type="entry name" value="Tetracycline Repressor, domain 2"/>
    <property type="match status" value="1"/>
</dbReference>
<dbReference type="PANTHER" id="PTHR30055">
    <property type="entry name" value="HTH-TYPE TRANSCRIPTIONAL REGULATOR RUTR"/>
    <property type="match status" value="1"/>
</dbReference>
<dbReference type="Pfam" id="PF00440">
    <property type="entry name" value="TetR_N"/>
    <property type="match status" value="1"/>
</dbReference>
<dbReference type="PRINTS" id="PR00455">
    <property type="entry name" value="HTHTETR"/>
</dbReference>
<organism evidence="6 7">
    <name type="scientific">Solirubrobacter phytolaccae</name>
    <dbReference type="NCBI Taxonomy" id="1404360"/>
    <lineage>
        <taxon>Bacteria</taxon>
        <taxon>Bacillati</taxon>
        <taxon>Actinomycetota</taxon>
        <taxon>Thermoleophilia</taxon>
        <taxon>Solirubrobacterales</taxon>
        <taxon>Solirubrobacteraceae</taxon>
        <taxon>Solirubrobacter</taxon>
    </lineage>
</organism>
<evidence type="ECO:0000256" key="3">
    <source>
        <dbReference type="ARBA" id="ARBA00023163"/>
    </source>
</evidence>
<dbReference type="InterPro" id="IPR050109">
    <property type="entry name" value="HTH-type_TetR-like_transc_reg"/>
</dbReference>
<keyword evidence="1" id="KW-0805">Transcription regulation</keyword>
<dbReference type="InterPro" id="IPR001647">
    <property type="entry name" value="HTH_TetR"/>
</dbReference>
<accession>A0A9X3N5H2</accession>
<evidence type="ECO:0000313" key="7">
    <source>
        <dbReference type="Proteomes" id="UP001147653"/>
    </source>
</evidence>
<dbReference type="EMBL" id="JAPDDP010000011">
    <property type="protein sequence ID" value="MDA0180250.1"/>
    <property type="molecule type" value="Genomic_DNA"/>
</dbReference>
<keyword evidence="2 4" id="KW-0238">DNA-binding</keyword>
<dbReference type="GO" id="GO:0003700">
    <property type="term" value="F:DNA-binding transcription factor activity"/>
    <property type="evidence" value="ECO:0007669"/>
    <property type="project" value="TreeGrafter"/>
</dbReference>
<dbReference type="SUPFAM" id="SSF46689">
    <property type="entry name" value="Homeodomain-like"/>
    <property type="match status" value="1"/>
</dbReference>
<keyword evidence="3" id="KW-0804">Transcription</keyword>
<evidence type="ECO:0000256" key="4">
    <source>
        <dbReference type="PROSITE-ProRule" id="PRU00335"/>
    </source>
</evidence>
<gene>
    <name evidence="6" type="ORF">OJ997_08085</name>
</gene>
<reference evidence="6" key="1">
    <citation type="submission" date="2022-10" db="EMBL/GenBank/DDBJ databases">
        <title>The WGS of Solirubrobacter phytolaccae KCTC 29190.</title>
        <authorList>
            <person name="Jiang Z."/>
        </authorList>
    </citation>
    <scope>NUCLEOTIDE SEQUENCE</scope>
    <source>
        <strain evidence="6">KCTC 29190</strain>
    </source>
</reference>
<proteinExistence type="predicted"/>
<keyword evidence="7" id="KW-1185">Reference proteome</keyword>
<name>A0A9X3N5H2_9ACTN</name>
<evidence type="ECO:0000313" key="6">
    <source>
        <dbReference type="EMBL" id="MDA0180250.1"/>
    </source>
</evidence>
<dbReference type="AlphaFoldDB" id="A0A9X3N5H2"/>
<sequence>MRMTAEQRREQLLDATKAIVLADGFHAVSIEAVARAAGITRPIVYGHFDDLRGLLEALVDREALRALRQLPETYDDLLGALTAYLHAVRSDPGTWRLVLMPQEGAPRLLGERIAAGRAAVVSRLAAAVGPGAGLPDPELSAHMLRAYADEAARLTLEGYDVERILELTRHTLAKLSA</sequence>
<dbReference type="RefSeq" id="WP_270024560.1">
    <property type="nucleotide sequence ID" value="NZ_JAPDDP010000011.1"/>
</dbReference>